<dbReference type="PANTHER" id="PTHR30347">
    <property type="entry name" value="POTASSIUM CHANNEL RELATED"/>
    <property type="match status" value="1"/>
</dbReference>
<dbReference type="RefSeq" id="WP_379144521.1">
    <property type="nucleotide sequence ID" value="NZ_JBHUEN010000046.1"/>
</dbReference>
<feature type="chain" id="PRO_5046008295" evidence="9">
    <location>
        <begin position="24"/>
        <end position="833"/>
    </location>
</feature>
<feature type="transmembrane region" description="Helical" evidence="8">
    <location>
        <begin position="561"/>
        <end position="584"/>
    </location>
</feature>
<feature type="transmembrane region" description="Helical" evidence="8">
    <location>
        <begin position="433"/>
        <end position="450"/>
    </location>
</feature>
<evidence type="ECO:0000256" key="7">
    <source>
        <dbReference type="SAM" id="MobiDB-lite"/>
    </source>
</evidence>
<evidence type="ECO:0000256" key="2">
    <source>
        <dbReference type="ARBA" id="ARBA00008017"/>
    </source>
</evidence>
<feature type="transmembrane region" description="Helical" evidence="8">
    <location>
        <begin position="323"/>
        <end position="341"/>
    </location>
</feature>
<dbReference type="InterPro" id="IPR011014">
    <property type="entry name" value="MscS_channel_TM-2"/>
</dbReference>
<dbReference type="SUPFAM" id="SSF50182">
    <property type="entry name" value="Sm-like ribonucleoproteins"/>
    <property type="match status" value="1"/>
</dbReference>
<name>A0ABW4RAN5_9RHOB</name>
<feature type="compositionally biased region" description="Low complexity" evidence="7">
    <location>
        <begin position="797"/>
        <end position="808"/>
    </location>
</feature>
<feature type="domain" description="Mechanosensitive ion channel MscS" evidence="10">
    <location>
        <begin position="606"/>
        <end position="673"/>
    </location>
</feature>
<evidence type="ECO:0000256" key="8">
    <source>
        <dbReference type="SAM" id="Phobius"/>
    </source>
</evidence>
<feature type="transmembrane region" description="Helical" evidence="8">
    <location>
        <begin position="403"/>
        <end position="427"/>
    </location>
</feature>
<accession>A0ABW4RAN5</accession>
<proteinExistence type="inferred from homology"/>
<feature type="domain" description="DUF3772" evidence="11">
    <location>
        <begin position="125"/>
        <end position="183"/>
    </location>
</feature>
<keyword evidence="5 8" id="KW-1133">Transmembrane helix</keyword>
<dbReference type="EMBL" id="JBHUEN010000046">
    <property type="protein sequence ID" value="MFD1883281.1"/>
    <property type="molecule type" value="Genomic_DNA"/>
</dbReference>
<feature type="transmembrane region" description="Helical" evidence="8">
    <location>
        <begin position="241"/>
        <end position="262"/>
    </location>
</feature>
<comment type="subcellular location">
    <subcellularLocation>
        <location evidence="1">Cell membrane</location>
        <topology evidence="1">Multi-pass membrane protein</topology>
    </subcellularLocation>
</comment>
<keyword evidence="4 8" id="KW-0812">Transmembrane</keyword>
<feature type="region of interest" description="Disordered" evidence="7">
    <location>
        <begin position="775"/>
        <end position="833"/>
    </location>
</feature>
<keyword evidence="6 8" id="KW-0472">Membrane</keyword>
<comment type="caution">
    <text evidence="13">The sequence shown here is derived from an EMBL/GenBank/DDBJ whole genome shotgun (WGS) entry which is preliminary data.</text>
</comment>
<gene>
    <name evidence="13" type="ORF">ACFSCT_16315</name>
</gene>
<dbReference type="InterPro" id="IPR049278">
    <property type="entry name" value="MS_channel_C"/>
</dbReference>
<evidence type="ECO:0000313" key="13">
    <source>
        <dbReference type="EMBL" id="MFD1883281.1"/>
    </source>
</evidence>
<feature type="transmembrane region" description="Helical" evidence="8">
    <location>
        <begin position="274"/>
        <end position="293"/>
    </location>
</feature>
<feature type="domain" description="Mechanosensitive ion channel MscS C-terminal" evidence="12">
    <location>
        <begin position="682"/>
        <end position="763"/>
    </location>
</feature>
<dbReference type="Proteomes" id="UP001597213">
    <property type="component" value="Unassembled WGS sequence"/>
</dbReference>
<evidence type="ECO:0000259" key="10">
    <source>
        <dbReference type="Pfam" id="PF00924"/>
    </source>
</evidence>
<dbReference type="InterPro" id="IPR011066">
    <property type="entry name" value="MscS_channel_C_sf"/>
</dbReference>
<dbReference type="PROSITE" id="PS01246">
    <property type="entry name" value="UPF0003"/>
    <property type="match status" value="1"/>
</dbReference>
<organism evidence="13 14">
    <name type="scientific">Paracoccus pacificus</name>
    <dbReference type="NCBI Taxonomy" id="1463598"/>
    <lineage>
        <taxon>Bacteria</taxon>
        <taxon>Pseudomonadati</taxon>
        <taxon>Pseudomonadota</taxon>
        <taxon>Alphaproteobacteria</taxon>
        <taxon>Rhodobacterales</taxon>
        <taxon>Paracoccaceae</taxon>
        <taxon>Paracoccus</taxon>
    </lineage>
</organism>
<dbReference type="Pfam" id="PF12607">
    <property type="entry name" value="DUF3772"/>
    <property type="match status" value="1"/>
</dbReference>
<dbReference type="Gene3D" id="2.30.30.60">
    <property type="match status" value="1"/>
</dbReference>
<evidence type="ECO:0000259" key="11">
    <source>
        <dbReference type="Pfam" id="PF12607"/>
    </source>
</evidence>
<dbReference type="InterPro" id="IPR023408">
    <property type="entry name" value="MscS_beta-dom_sf"/>
</dbReference>
<keyword evidence="14" id="KW-1185">Reference proteome</keyword>
<evidence type="ECO:0000256" key="1">
    <source>
        <dbReference type="ARBA" id="ARBA00004651"/>
    </source>
</evidence>
<reference evidence="14" key="1">
    <citation type="journal article" date="2019" name="Int. J. Syst. Evol. Microbiol.">
        <title>The Global Catalogue of Microorganisms (GCM) 10K type strain sequencing project: providing services to taxonomists for standard genome sequencing and annotation.</title>
        <authorList>
            <consortium name="The Broad Institute Genomics Platform"/>
            <consortium name="The Broad Institute Genome Sequencing Center for Infectious Disease"/>
            <person name="Wu L."/>
            <person name="Ma J."/>
        </authorList>
    </citation>
    <scope>NUCLEOTIDE SEQUENCE [LARGE SCALE GENOMIC DNA]</scope>
    <source>
        <strain evidence="14">CCUG 56029</strain>
    </source>
</reference>
<dbReference type="InterPro" id="IPR010920">
    <property type="entry name" value="LSM_dom_sf"/>
</dbReference>
<feature type="transmembrane region" description="Helical" evidence="8">
    <location>
        <begin position="199"/>
        <end position="220"/>
    </location>
</feature>
<evidence type="ECO:0000259" key="12">
    <source>
        <dbReference type="Pfam" id="PF21082"/>
    </source>
</evidence>
<evidence type="ECO:0000256" key="5">
    <source>
        <dbReference type="ARBA" id="ARBA00022989"/>
    </source>
</evidence>
<dbReference type="SUPFAM" id="SSF82689">
    <property type="entry name" value="Mechanosensitive channel protein MscS (YggB), C-terminal domain"/>
    <property type="match status" value="1"/>
</dbReference>
<dbReference type="InterPro" id="IPR006685">
    <property type="entry name" value="MscS_channel_2nd"/>
</dbReference>
<feature type="transmembrane region" description="Helical" evidence="8">
    <location>
        <begin position="361"/>
        <end position="382"/>
    </location>
</feature>
<dbReference type="InterPro" id="IPR022249">
    <property type="entry name" value="DUF3772"/>
</dbReference>
<dbReference type="InterPro" id="IPR006686">
    <property type="entry name" value="MscS_channel_CS"/>
</dbReference>
<feature type="transmembrane region" description="Helical" evidence="8">
    <location>
        <begin position="522"/>
        <end position="540"/>
    </location>
</feature>
<comment type="similarity">
    <text evidence="2">Belongs to the MscS (TC 1.A.23) family.</text>
</comment>
<feature type="signal peptide" evidence="9">
    <location>
        <begin position="1"/>
        <end position="23"/>
    </location>
</feature>
<dbReference type="Pfam" id="PF00924">
    <property type="entry name" value="MS_channel_2nd"/>
    <property type="match status" value="1"/>
</dbReference>
<evidence type="ECO:0000256" key="3">
    <source>
        <dbReference type="ARBA" id="ARBA00022475"/>
    </source>
</evidence>
<evidence type="ECO:0000256" key="9">
    <source>
        <dbReference type="SAM" id="SignalP"/>
    </source>
</evidence>
<sequence>MLRQFLATLTAVLFLITASFAQAQEPAAPNYAAWEQLATQAEGIIQSAGASNARLEALRASVVDWRTKFQKAQGTNSTRIATLRDQIAALGPAPAEGATEAEDVAARRTALTEQLAELQAPALNAVEAYSRADAIVSLIDKTLRERQASELLRISPTPLNPANWNDAYTDGKKLLAGLGGEVQKRIDNAGTRAELRRNFLVIAVLVLIGMLLLGYGRRWVDRLPQRLSSRASEYARSALEFLVSLTQIIIPTLGVILLAVALEISGILGTWWQPILQLLPGAGLGFFIGRWLAVRMFPSDKLGDLTLDLPPARRTEARLHTTVLAALAAIHGIVSTAILPLGGFVRPETSADAVPMEFSEAAAAVLHFPLIVLGALVLFRLCQILRRASRDVKNQDQVYRLRIVTYVGAAGVVVSIVAPIAAAIGYINAANALLWPSIVSIGLVFILMVLQDFVGDLWGLIRRDSTGARDALVPVLIGFVLVLAALPLFALIWGARVEDLNELWTSARRGIALGDFRLSPTALLTFIFVFTVGYLLTRVLQGAFRTSILPKTKIDEGGQTAIVSGLGYLGIFLATLMGITSAGIDLSSLAIVAGALSVGIGFGLQNIVSNFVSGIILLVERPITVGDWIEVGARQGIVRRISVRSTRIETFDRTEVIVPNADLVSGQVVNYTRQNKQGRLIVPVGVAYGSDTKEVEAILRDIAEAEPTALINPPPSVLFRAFGPDSLNFEIRMILSDINQGISIHSRMNHEILKRFEAAGIDIPFTQRDIYIRNAREIGQPKPPARRPKARPDEAEATSAAPATEQQPRAAGDDKAPPPLSSGFEADDGDNDR</sequence>
<evidence type="ECO:0000313" key="14">
    <source>
        <dbReference type="Proteomes" id="UP001597213"/>
    </source>
</evidence>
<dbReference type="InterPro" id="IPR052702">
    <property type="entry name" value="MscS-like_channel"/>
</dbReference>
<evidence type="ECO:0000256" key="6">
    <source>
        <dbReference type="ARBA" id="ARBA00023136"/>
    </source>
</evidence>
<keyword evidence="3" id="KW-1003">Cell membrane</keyword>
<dbReference type="SUPFAM" id="SSF82861">
    <property type="entry name" value="Mechanosensitive channel protein MscS (YggB), transmembrane region"/>
    <property type="match status" value="1"/>
</dbReference>
<keyword evidence="9" id="KW-0732">Signal</keyword>
<evidence type="ECO:0000256" key="4">
    <source>
        <dbReference type="ARBA" id="ARBA00022692"/>
    </source>
</evidence>
<feature type="transmembrane region" description="Helical" evidence="8">
    <location>
        <begin position="471"/>
        <end position="495"/>
    </location>
</feature>
<dbReference type="Gene3D" id="3.30.70.100">
    <property type="match status" value="1"/>
</dbReference>
<feature type="transmembrane region" description="Helical" evidence="8">
    <location>
        <begin position="590"/>
        <end position="619"/>
    </location>
</feature>
<protein>
    <submittedName>
        <fullName evidence="13">DUF3772 domain-containing protein</fullName>
    </submittedName>
</protein>
<dbReference type="PANTHER" id="PTHR30347:SF1">
    <property type="entry name" value="MECHANOSENSITIVE CHANNEL MSCK"/>
    <property type="match status" value="1"/>
</dbReference>
<dbReference type="Gene3D" id="1.10.287.1260">
    <property type="match status" value="1"/>
</dbReference>
<dbReference type="Pfam" id="PF21082">
    <property type="entry name" value="MS_channel_3rd"/>
    <property type="match status" value="1"/>
</dbReference>